<sequence length="80" mass="9122">YLREHGLLGREFPEILANTTSAFGLGDWEWILAFEAAELDRIVDCIRALRDTQARRFTKEEIPFVTGIRKDVAAALEDLT</sequence>
<protein>
    <submittedName>
        <fullName evidence="4">Chlorite dismutase family protein</fullName>
    </submittedName>
</protein>
<comment type="caution">
    <text evidence="4">The sequence shown here is derived from an EMBL/GenBank/DDBJ whole genome shotgun (WGS) entry which is preliminary data.</text>
</comment>
<evidence type="ECO:0000313" key="4">
    <source>
        <dbReference type="EMBL" id="MCR6679342.1"/>
    </source>
</evidence>
<name>A0AAW5N5A3_9ESCH</name>
<keyword evidence="3" id="KW-0408">Iron</keyword>
<organism evidence="4 5">
    <name type="scientific">Escherichia marmotae</name>
    <dbReference type="NCBI Taxonomy" id="1499973"/>
    <lineage>
        <taxon>Bacteria</taxon>
        <taxon>Pseudomonadati</taxon>
        <taxon>Pseudomonadota</taxon>
        <taxon>Gammaproteobacteria</taxon>
        <taxon>Enterobacterales</taxon>
        <taxon>Enterobacteriaceae</taxon>
        <taxon>Escherichia</taxon>
    </lineage>
</organism>
<evidence type="ECO:0000256" key="3">
    <source>
        <dbReference type="ARBA" id="ARBA00023004"/>
    </source>
</evidence>
<keyword evidence="2" id="KW-0479">Metal-binding</keyword>
<keyword evidence="1" id="KW-0349">Heme</keyword>
<dbReference type="Pfam" id="PF06778">
    <property type="entry name" value="Chlor_dismutase"/>
    <property type="match status" value="1"/>
</dbReference>
<reference evidence="4" key="1">
    <citation type="submission" date="2022-07" db="EMBL/GenBank/DDBJ databases">
        <title>Diversity of ethanolamine utilization by human commensal Escherichia coli.</title>
        <authorList>
            <person name="Jubelin G."/>
        </authorList>
    </citation>
    <scope>NUCLEOTIDE SEQUENCE</scope>
    <source>
        <strain evidence="4">S1</strain>
    </source>
</reference>
<dbReference type="AlphaFoldDB" id="A0AAW5N5A3"/>
<evidence type="ECO:0000256" key="2">
    <source>
        <dbReference type="ARBA" id="ARBA00022723"/>
    </source>
</evidence>
<dbReference type="InterPro" id="IPR010644">
    <property type="entry name" value="ChdC/CLD"/>
</dbReference>
<dbReference type="GO" id="GO:0016491">
    <property type="term" value="F:oxidoreductase activity"/>
    <property type="evidence" value="ECO:0007669"/>
    <property type="project" value="InterPro"/>
</dbReference>
<dbReference type="PANTHER" id="PTHR36843">
    <property type="entry name" value="HEME-DEPENDENT PEROXIDASE YWFI-RELATED"/>
    <property type="match status" value="1"/>
</dbReference>
<dbReference type="Gene3D" id="3.30.70.1030">
    <property type="entry name" value="Apc35880, domain 1"/>
    <property type="match status" value="1"/>
</dbReference>
<dbReference type="EMBL" id="JANPXH010001140">
    <property type="protein sequence ID" value="MCR6679342.1"/>
    <property type="molecule type" value="Genomic_DNA"/>
</dbReference>
<dbReference type="InterPro" id="IPR011008">
    <property type="entry name" value="Dimeric_a/b-barrel"/>
</dbReference>
<feature type="non-terminal residue" evidence="4">
    <location>
        <position position="1"/>
    </location>
</feature>
<gene>
    <name evidence="4" type="ORF">NVV43_28185</name>
</gene>
<dbReference type="PANTHER" id="PTHR36843:SF1">
    <property type="entry name" value="COPROHEME DECARBOXYLASE"/>
    <property type="match status" value="1"/>
</dbReference>
<proteinExistence type="predicted"/>
<evidence type="ECO:0000256" key="1">
    <source>
        <dbReference type="ARBA" id="ARBA00022617"/>
    </source>
</evidence>
<accession>A0AAW5N5A3</accession>
<evidence type="ECO:0000313" key="5">
    <source>
        <dbReference type="Proteomes" id="UP001206878"/>
    </source>
</evidence>
<dbReference type="GO" id="GO:0020037">
    <property type="term" value="F:heme binding"/>
    <property type="evidence" value="ECO:0007669"/>
    <property type="project" value="InterPro"/>
</dbReference>
<dbReference type="Proteomes" id="UP001206878">
    <property type="component" value="Unassembled WGS sequence"/>
</dbReference>
<dbReference type="SUPFAM" id="SSF54909">
    <property type="entry name" value="Dimeric alpha+beta barrel"/>
    <property type="match status" value="1"/>
</dbReference>
<dbReference type="GO" id="GO:0046872">
    <property type="term" value="F:metal ion binding"/>
    <property type="evidence" value="ECO:0007669"/>
    <property type="project" value="UniProtKB-KW"/>
</dbReference>